<feature type="chain" id="PRO_5014649705" evidence="1">
    <location>
        <begin position="27"/>
        <end position="137"/>
    </location>
</feature>
<organism evidence="2">
    <name type="scientific">Anopheles triannulatus</name>
    <dbReference type="NCBI Taxonomy" id="58253"/>
    <lineage>
        <taxon>Eukaryota</taxon>
        <taxon>Metazoa</taxon>
        <taxon>Ecdysozoa</taxon>
        <taxon>Arthropoda</taxon>
        <taxon>Hexapoda</taxon>
        <taxon>Insecta</taxon>
        <taxon>Pterygota</taxon>
        <taxon>Neoptera</taxon>
        <taxon>Endopterygota</taxon>
        <taxon>Diptera</taxon>
        <taxon>Nematocera</taxon>
        <taxon>Culicoidea</taxon>
        <taxon>Culicidae</taxon>
        <taxon>Anophelinae</taxon>
        <taxon>Anopheles</taxon>
    </lineage>
</organism>
<proteinExistence type="predicted"/>
<accession>A0A2M4B296</accession>
<name>A0A2M4B296_9DIPT</name>
<feature type="signal peptide" evidence="1">
    <location>
        <begin position="1"/>
        <end position="26"/>
    </location>
</feature>
<sequence>MLCHWMSPVTNAGWTMLALVSTSIDGVRLRTCCCRVKVDFTAQPASRCGDDCRGSAPSDSSIEPPAGSEMSRFGGTSGLLLLELSTSADTVRILSLPIDRIVFTLCSSVASQKFIFMPESWEDMLDRRSRFFEMAPV</sequence>
<reference evidence="2" key="1">
    <citation type="submission" date="2018-01" db="EMBL/GenBank/DDBJ databases">
        <title>An insight into the sialome of Amazonian anophelines.</title>
        <authorList>
            <person name="Ribeiro J.M."/>
            <person name="Scarpassa V."/>
            <person name="Calvo E."/>
        </authorList>
    </citation>
    <scope>NUCLEOTIDE SEQUENCE</scope>
    <source>
        <tissue evidence="2">Salivary glands</tissue>
    </source>
</reference>
<evidence type="ECO:0000256" key="1">
    <source>
        <dbReference type="SAM" id="SignalP"/>
    </source>
</evidence>
<dbReference type="EMBL" id="GGFK01013860">
    <property type="protein sequence ID" value="MBW47181.1"/>
    <property type="molecule type" value="Transcribed_RNA"/>
</dbReference>
<evidence type="ECO:0000313" key="2">
    <source>
        <dbReference type="EMBL" id="MBW47181.1"/>
    </source>
</evidence>
<dbReference type="AlphaFoldDB" id="A0A2M4B296"/>
<protein>
    <submittedName>
        <fullName evidence="2">Putative secreted protein</fullName>
    </submittedName>
</protein>
<keyword evidence="1" id="KW-0732">Signal</keyword>